<dbReference type="InterPro" id="IPR049251">
    <property type="entry name" value="DUF6884"/>
</dbReference>
<organism evidence="1">
    <name type="scientific">Vibrio parahaemolyticus</name>
    <dbReference type="NCBI Taxonomy" id="670"/>
    <lineage>
        <taxon>Bacteria</taxon>
        <taxon>Pseudomonadati</taxon>
        <taxon>Pseudomonadota</taxon>
        <taxon>Gammaproteobacteria</taxon>
        <taxon>Vibrionales</taxon>
        <taxon>Vibrionaceae</taxon>
        <taxon>Vibrio</taxon>
    </lineage>
</organism>
<dbReference type="Pfam" id="PF21818">
    <property type="entry name" value="DUF6884"/>
    <property type="match status" value="1"/>
</dbReference>
<sequence length="152" mass="17080">MSKYEVYIVSASVEQNWSEKAIEAHSLYTSPMFCACKTYVEKKGVPWLILSDMHGVVWPDTMLAPYNPEQLSDKEKVHRIERAFDPDALASTLIVTLQIQPERGLAVTQWKKRILTETKFTLLGESDSLSLAVTELGLMGAHVEFTHKGIPA</sequence>
<keyword evidence="1" id="KW-0614">Plasmid</keyword>
<reference evidence="1" key="1">
    <citation type="journal article" date="2016" name="Antimicrob. Agents Chemother.">
        <title>Genetic Characterization of a blaVEB-2-carrying plasmid in Vibrio parahaemolyticus.</title>
        <authorList>
            <person name="Li R."/>
            <person name="Ye L."/>
            <person name="Zheng Z."/>
            <person name="Chan E.W."/>
            <person name="Chen S."/>
        </authorList>
    </citation>
    <scope>NUCLEOTIDE SEQUENCE</scope>
    <source>
        <strain evidence="1">VPS92</strain>
        <plasmid evidence="1">pVPS92-VEB</plasmid>
    </source>
</reference>
<protein>
    <submittedName>
        <fullName evidence="1">Uncharacterized protein</fullName>
    </submittedName>
</protein>
<proteinExistence type="predicted"/>
<dbReference type="EMBL" id="KU356480">
    <property type="protein sequence ID" value="ANS55643.1"/>
    <property type="molecule type" value="Genomic_DNA"/>
</dbReference>
<evidence type="ECO:0000313" key="1">
    <source>
        <dbReference type="EMBL" id="ANS55643.1"/>
    </source>
</evidence>
<geneLocation type="plasmid" evidence="1">
    <name>pVPS92-VEB</name>
</geneLocation>
<accession>A0A1B1LRG7</accession>
<dbReference type="AlphaFoldDB" id="A0A1B1LRG7"/>
<name>A0A1B1LRG7_VIBPH</name>
<dbReference type="RefSeq" id="WP_017190498.1">
    <property type="nucleotide sequence ID" value="NZ_JAESOU010000012.1"/>
</dbReference>